<dbReference type="KEGG" id="nth:Nther_1517"/>
<evidence type="ECO:0000313" key="2">
    <source>
        <dbReference type="Proteomes" id="UP000001683"/>
    </source>
</evidence>
<keyword evidence="2" id="KW-1185">Reference proteome</keyword>
<organism evidence="1 2">
    <name type="scientific">Natranaerobius thermophilus (strain ATCC BAA-1301 / DSM 18059 / JW/NM-WN-LF)</name>
    <dbReference type="NCBI Taxonomy" id="457570"/>
    <lineage>
        <taxon>Bacteria</taxon>
        <taxon>Bacillati</taxon>
        <taxon>Bacillota</taxon>
        <taxon>Clostridia</taxon>
        <taxon>Natranaerobiales</taxon>
        <taxon>Natranaerobiaceae</taxon>
        <taxon>Natranaerobius</taxon>
    </lineage>
</organism>
<dbReference type="Proteomes" id="UP000001683">
    <property type="component" value="Chromosome"/>
</dbReference>
<dbReference type="EMBL" id="CP001034">
    <property type="protein sequence ID" value="ACB85098.1"/>
    <property type="molecule type" value="Genomic_DNA"/>
</dbReference>
<evidence type="ECO:0000313" key="1">
    <source>
        <dbReference type="EMBL" id="ACB85098.1"/>
    </source>
</evidence>
<reference evidence="1 2" key="1">
    <citation type="submission" date="2008-04" db="EMBL/GenBank/DDBJ databases">
        <title>Complete sequence of chromosome of Natranaerobius thermophilus JW/NM-WN-LF.</title>
        <authorList>
            <consortium name="US DOE Joint Genome Institute"/>
            <person name="Copeland A."/>
            <person name="Lucas S."/>
            <person name="Lapidus A."/>
            <person name="Glavina del Rio T."/>
            <person name="Dalin E."/>
            <person name="Tice H."/>
            <person name="Bruce D."/>
            <person name="Goodwin L."/>
            <person name="Pitluck S."/>
            <person name="Chertkov O."/>
            <person name="Brettin T."/>
            <person name="Detter J.C."/>
            <person name="Han C."/>
            <person name="Kuske C.R."/>
            <person name="Schmutz J."/>
            <person name="Larimer F."/>
            <person name="Land M."/>
            <person name="Hauser L."/>
            <person name="Kyrpides N."/>
            <person name="Lykidis A."/>
            <person name="Mesbah N.M."/>
            <person name="Wiegel J."/>
        </authorList>
    </citation>
    <scope>NUCLEOTIDE SEQUENCE [LARGE SCALE GENOMIC DNA]</scope>
    <source>
        <strain evidence="2">ATCC BAA-1301 / DSM 18059 / JW/NM-WN-LF</strain>
    </source>
</reference>
<name>B2A3Z6_NATTJ</name>
<dbReference type="RefSeq" id="WP_012447970.1">
    <property type="nucleotide sequence ID" value="NC_010718.1"/>
</dbReference>
<sequence>MPNSSSKQLKERYLEELIEEYVFQKEPRMGTRQKIIEVLYDDEKEN</sequence>
<accession>B2A3Z6</accession>
<gene>
    <name evidence="1" type="ordered locus">Nther_1517</name>
</gene>
<reference evidence="1 2" key="2">
    <citation type="journal article" date="2011" name="J. Bacteriol.">
        <title>Complete genome sequence of the anaerobic, halophilic alkalithermophile Natranaerobius thermophilus JW/NM-WN-LF.</title>
        <authorList>
            <person name="Zhao B."/>
            <person name="Mesbah N.M."/>
            <person name="Dalin E."/>
            <person name="Goodwin L."/>
            <person name="Nolan M."/>
            <person name="Pitluck S."/>
            <person name="Chertkov O."/>
            <person name="Brettin T.S."/>
            <person name="Han J."/>
            <person name="Larimer F.W."/>
            <person name="Land M.L."/>
            <person name="Hauser L."/>
            <person name="Kyrpides N."/>
            <person name="Wiegel J."/>
        </authorList>
    </citation>
    <scope>NUCLEOTIDE SEQUENCE [LARGE SCALE GENOMIC DNA]</scope>
    <source>
        <strain evidence="2">ATCC BAA-1301 / DSM 18059 / JW/NM-WN-LF</strain>
    </source>
</reference>
<dbReference type="AlphaFoldDB" id="B2A3Z6"/>
<proteinExistence type="predicted"/>
<dbReference type="InParanoid" id="B2A3Z6"/>
<protein>
    <submittedName>
        <fullName evidence="1">Uncharacterized protein</fullName>
    </submittedName>
</protein>
<dbReference type="HOGENOM" id="CLU_3186178_0_0_9"/>